<keyword evidence="2" id="KW-0548">Nucleotidyltransferase</keyword>
<sequence length="183" mass="21177">MAACYGIFLYEGKCHGVGERYAIHLWLVIKRKLKTQDLLRSWDVNNSTMVDQPLCPLCKAQPDSHEHLFFECSFSSRVWDCLKVFTGMPNIPSGLNDIVECIKHVASSHSIRSVVCKLVFAASCYFIWQERNGRLFKKIKRSQDQIFELIKTNVRIKLLTCSFKKTSRDQQLVDIWKLPSTCI</sequence>
<proteinExistence type="predicted"/>
<protein>
    <submittedName>
        <fullName evidence="2">Reverse transcriptase zinc-binding domain-containing protein</fullName>
    </submittedName>
</protein>
<evidence type="ECO:0000313" key="3">
    <source>
        <dbReference type="Proteomes" id="UP001151760"/>
    </source>
</evidence>
<reference evidence="2" key="2">
    <citation type="submission" date="2022-01" db="EMBL/GenBank/DDBJ databases">
        <authorList>
            <person name="Yamashiro T."/>
            <person name="Shiraishi A."/>
            <person name="Satake H."/>
            <person name="Nakayama K."/>
        </authorList>
    </citation>
    <scope>NUCLEOTIDE SEQUENCE</scope>
</reference>
<dbReference type="Proteomes" id="UP001151760">
    <property type="component" value="Unassembled WGS sequence"/>
</dbReference>
<keyword evidence="2" id="KW-0808">Transferase</keyword>
<comment type="caution">
    <text evidence="2">The sequence shown here is derived from an EMBL/GenBank/DDBJ whole genome shotgun (WGS) entry which is preliminary data.</text>
</comment>
<dbReference type="GO" id="GO:0003964">
    <property type="term" value="F:RNA-directed DNA polymerase activity"/>
    <property type="evidence" value="ECO:0007669"/>
    <property type="project" value="UniProtKB-KW"/>
</dbReference>
<dbReference type="PANTHER" id="PTHR33116:SF76">
    <property type="entry name" value="DUF4283 DOMAIN-CONTAINING PROTEIN"/>
    <property type="match status" value="1"/>
</dbReference>
<dbReference type="EMBL" id="BQNB010017030">
    <property type="protein sequence ID" value="GJT58558.1"/>
    <property type="molecule type" value="Genomic_DNA"/>
</dbReference>
<gene>
    <name evidence="2" type="ORF">Tco_1002091</name>
</gene>
<reference evidence="2" key="1">
    <citation type="journal article" date="2022" name="Int. J. Mol. Sci.">
        <title>Draft Genome of Tanacetum Coccineum: Genomic Comparison of Closely Related Tanacetum-Family Plants.</title>
        <authorList>
            <person name="Yamashiro T."/>
            <person name="Shiraishi A."/>
            <person name="Nakayama K."/>
            <person name="Satake H."/>
        </authorList>
    </citation>
    <scope>NUCLEOTIDE SEQUENCE</scope>
</reference>
<feature type="domain" description="Reverse transcriptase zinc-binding" evidence="1">
    <location>
        <begin position="20"/>
        <end position="79"/>
    </location>
</feature>
<dbReference type="InterPro" id="IPR026960">
    <property type="entry name" value="RVT-Znf"/>
</dbReference>
<name>A0ABQ5F5E4_9ASTR</name>
<keyword evidence="2" id="KW-0695">RNA-directed DNA polymerase</keyword>
<dbReference type="PANTHER" id="PTHR33116">
    <property type="entry name" value="REVERSE TRANSCRIPTASE ZINC-BINDING DOMAIN-CONTAINING PROTEIN-RELATED-RELATED"/>
    <property type="match status" value="1"/>
</dbReference>
<keyword evidence="3" id="KW-1185">Reference proteome</keyword>
<dbReference type="Pfam" id="PF13966">
    <property type="entry name" value="zf-RVT"/>
    <property type="match status" value="1"/>
</dbReference>
<evidence type="ECO:0000313" key="2">
    <source>
        <dbReference type="EMBL" id="GJT58558.1"/>
    </source>
</evidence>
<evidence type="ECO:0000259" key="1">
    <source>
        <dbReference type="Pfam" id="PF13966"/>
    </source>
</evidence>
<accession>A0ABQ5F5E4</accession>
<organism evidence="2 3">
    <name type="scientific">Tanacetum coccineum</name>
    <dbReference type="NCBI Taxonomy" id="301880"/>
    <lineage>
        <taxon>Eukaryota</taxon>
        <taxon>Viridiplantae</taxon>
        <taxon>Streptophyta</taxon>
        <taxon>Embryophyta</taxon>
        <taxon>Tracheophyta</taxon>
        <taxon>Spermatophyta</taxon>
        <taxon>Magnoliopsida</taxon>
        <taxon>eudicotyledons</taxon>
        <taxon>Gunneridae</taxon>
        <taxon>Pentapetalae</taxon>
        <taxon>asterids</taxon>
        <taxon>campanulids</taxon>
        <taxon>Asterales</taxon>
        <taxon>Asteraceae</taxon>
        <taxon>Asteroideae</taxon>
        <taxon>Anthemideae</taxon>
        <taxon>Anthemidinae</taxon>
        <taxon>Tanacetum</taxon>
    </lineage>
</organism>